<name>A0AAN7UFH3_9PEZI</name>
<proteinExistence type="predicted"/>
<sequence>MIINKRPVSSDTAAVPAKTRTDLIILPSSRVVITKHHWRILRLTIDYTKPPAASHPPISHPNVRNYTMIQQVEINDARHSINVPEGACYKCTFLYECGCVVKEEKNSWNTLKLTFKKDNHKGACYPWKCKKKEISRQLSKECKDCMLHNLRKDYCLS</sequence>
<dbReference type="EMBL" id="JAWHQM010000006">
    <property type="protein sequence ID" value="KAK5627988.1"/>
    <property type="molecule type" value="Genomic_DNA"/>
</dbReference>
<reference evidence="1 2" key="1">
    <citation type="submission" date="2023-10" db="EMBL/GenBank/DDBJ databases">
        <title>Draft genome sequence of Xylaria bambusicola isolate GMP-LS, the root and basal stem rot pathogen of sugarcane in Indonesia.</title>
        <authorList>
            <person name="Selvaraj P."/>
            <person name="Muralishankar V."/>
            <person name="Muruganantham S."/>
            <person name="Sp S."/>
            <person name="Haryani S."/>
            <person name="Lau K.J.X."/>
            <person name="Naqvi N.I."/>
        </authorList>
    </citation>
    <scope>NUCLEOTIDE SEQUENCE [LARGE SCALE GENOMIC DNA]</scope>
    <source>
        <strain evidence="1">GMP-LS</strain>
    </source>
</reference>
<protein>
    <submittedName>
        <fullName evidence="1">Uncharacterized protein</fullName>
    </submittedName>
</protein>
<evidence type="ECO:0000313" key="1">
    <source>
        <dbReference type="EMBL" id="KAK5627988.1"/>
    </source>
</evidence>
<dbReference type="Proteomes" id="UP001305414">
    <property type="component" value="Unassembled WGS sequence"/>
</dbReference>
<dbReference type="AlphaFoldDB" id="A0AAN7UFH3"/>
<keyword evidence="2" id="KW-1185">Reference proteome</keyword>
<accession>A0AAN7UFH3</accession>
<evidence type="ECO:0000313" key="2">
    <source>
        <dbReference type="Proteomes" id="UP001305414"/>
    </source>
</evidence>
<comment type="caution">
    <text evidence="1">The sequence shown here is derived from an EMBL/GenBank/DDBJ whole genome shotgun (WGS) entry which is preliminary data.</text>
</comment>
<gene>
    <name evidence="1" type="ORF">RRF57_003703</name>
</gene>
<organism evidence="1 2">
    <name type="scientific">Xylaria bambusicola</name>
    <dbReference type="NCBI Taxonomy" id="326684"/>
    <lineage>
        <taxon>Eukaryota</taxon>
        <taxon>Fungi</taxon>
        <taxon>Dikarya</taxon>
        <taxon>Ascomycota</taxon>
        <taxon>Pezizomycotina</taxon>
        <taxon>Sordariomycetes</taxon>
        <taxon>Xylariomycetidae</taxon>
        <taxon>Xylariales</taxon>
        <taxon>Xylariaceae</taxon>
        <taxon>Xylaria</taxon>
    </lineage>
</organism>